<dbReference type="EMBL" id="BIMW01000097">
    <property type="protein sequence ID" value="GCE94411.1"/>
    <property type="molecule type" value="Genomic_DNA"/>
</dbReference>
<reference evidence="2 3" key="1">
    <citation type="journal article" date="2019" name="J Genomics">
        <title>The Draft Genome of a Hydrogen-producing Cyanobacterium, Arthrospira platensis NIES-46.</title>
        <authorList>
            <person name="Suzuki S."/>
            <person name="Yamaguchi H."/>
            <person name="Kawachi M."/>
        </authorList>
    </citation>
    <scope>NUCLEOTIDE SEQUENCE [LARGE SCALE GENOMIC DNA]</scope>
    <source>
        <strain evidence="2 3">NIES-46</strain>
    </source>
</reference>
<feature type="transmembrane region" description="Helical" evidence="1">
    <location>
        <begin position="207"/>
        <end position="232"/>
    </location>
</feature>
<gene>
    <name evidence="2" type="ORF">NIES46_24660</name>
</gene>
<organism evidence="2 3">
    <name type="scientific">Limnospira platensis NIES-46</name>
    <dbReference type="NCBI Taxonomy" id="1236695"/>
    <lineage>
        <taxon>Bacteria</taxon>
        <taxon>Bacillati</taxon>
        <taxon>Cyanobacteriota</taxon>
        <taxon>Cyanophyceae</taxon>
        <taxon>Oscillatoriophycideae</taxon>
        <taxon>Oscillatoriales</taxon>
        <taxon>Sirenicapillariaceae</taxon>
        <taxon>Limnospira</taxon>
    </lineage>
</organism>
<keyword evidence="3" id="KW-1185">Reference proteome</keyword>
<keyword evidence="1" id="KW-0812">Transmembrane</keyword>
<comment type="caution">
    <text evidence="2">The sequence shown here is derived from an EMBL/GenBank/DDBJ whole genome shotgun (WGS) entry which is preliminary data.</text>
</comment>
<dbReference type="Proteomes" id="UP000326169">
    <property type="component" value="Unassembled WGS sequence"/>
</dbReference>
<dbReference type="GeneID" id="301683310"/>
<keyword evidence="1" id="KW-0472">Membrane</keyword>
<sequence>MVKEKTRLSQRSKPPISPIKRGARYLICALAYVTCGVILVAIAISIKVTALQLAHRFVYPIFVFGDLLRGLEIIELLNLLVFAILGMGLGLATGLLPTRDSRQISTIFLIILVPVILAIPQYIKYDLWIQDISKQDQISNSQAMTIADSFLERRIGHQGVFGFYLYTGQFPMIPTRQSQMQDLDRLEKQVNSKFVKVSGIPPTIVNWLMGICFWGIRLFYFSVAAITATAHFREGLKIVGR</sequence>
<accession>A0A5M3T933</accession>
<feature type="transmembrane region" description="Helical" evidence="1">
    <location>
        <begin position="104"/>
        <end position="123"/>
    </location>
</feature>
<feature type="transmembrane region" description="Helical" evidence="1">
    <location>
        <begin position="25"/>
        <end position="53"/>
    </location>
</feature>
<keyword evidence="1" id="KW-1133">Transmembrane helix</keyword>
<evidence type="ECO:0000313" key="2">
    <source>
        <dbReference type="EMBL" id="GCE94411.1"/>
    </source>
</evidence>
<proteinExistence type="predicted"/>
<evidence type="ECO:0000256" key="1">
    <source>
        <dbReference type="SAM" id="Phobius"/>
    </source>
</evidence>
<protein>
    <submittedName>
        <fullName evidence="2">Uncharacterized protein</fullName>
    </submittedName>
</protein>
<feature type="transmembrane region" description="Helical" evidence="1">
    <location>
        <begin position="73"/>
        <end position="92"/>
    </location>
</feature>
<evidence type="ECO:0000313" key="3">
    <source>
        <dbReference type="Proteomes" id="UP000326169"/>
    </source>
</evidence>
<dbReference type="RefSeq" id="WP_006618326.1">
    <property type="nucleotide sequence ID" value="NZ_BIMW01000097.1"/>
</dbReference>
<name>A0A5M3T933_LIMPL</name>